<dbReference type="InterPro" id="IPR035986">
    <property type="entry name" value="PKD_dom_sf"/>
</dbReference>
<comment type="similarity">
    <text evidence="2">Belongs to the polycystin family.</text>
</comment>
<feature type="domain" description="PKD" evidence="11">
    <location>
        <begin position="1003"/>
        <end position="1062"/>
    </location>
</feature>
<dbReference type="OrthoDB" id="6022660at2759"/>
<dbReference type="SMART" id="SM00303">
    <property type="entry name" value="GPS"/>
    <property type="match status" value="1"/>
</dbReference>
<feature type="compositionally biased region" description="Low complexity" evidence="9">
    <location>
        <begin position="2504"/>
        <end position="2521"/>
    </location>
</feature>
<dbReference type="FunFam" id="2.60.60.20:FF:000012">
    <property type="entry name" value="polycystin-1 isoform X2"/>
    <property type="match status" value="1"/>
</dbReference>
<dbReference type="InterPro" id="IPR000601">
    <property type="entry name" value="PKD_dom"/>
</dbReference>
<feature type="domain" description="PKD" evidence="11">
    <location>
        <begin position="210"/>
        <end position="285"/>
    </location>
</feature>
<feature type="transmembrane region" description="Helical" evidence="10">
    <location>
        <begin position="2875"/>
        <end position="2901"/>
    </location>
</feature>
<comment type="subcellular location">
    <subcellularLocation>
        <location evidence="1">Membrane</location>
        <topology evidence="1">Multi-pass membrane protein</topology>
    </subcellularLocation>
</comment>
<feature type="transmembrane region" description="Helical" evidence="10">
    <location>
        <begin position="2629"/>
        <end position="2647"/>
    </location>
</feature>
<dbReference type="InterPro" id="IPR000203">
    <property type="entry name" value="GPS"/>
</dbReference>
<organism evidence="14 15">
    <name type="scientific">Menidia menidia</name>
    <name type="common">Atlantic silverside</name>
    <dbReference type="NCBI Taxonomy" id="238744"/>
    <lineage>
        <taxon>Eukaryota</taxon>
        <taxon>Metazoa</taxon>
        <taxon>Chordata</taxon>
        <taxon>Craniata</taxon>
        <taxon>Vertebrata</taxon>
        <taxon>Euteleostomi</taxon>
        <taxon>Actinopterygii</taxon>
        <taxon>Neopterygii</taxon>
        <taxon>Teleostei</taxon>
        <taxon>Neoteleostei</taxon>
        <taxon>Acanthomorphata</taxon>
        <taxon>Ovalentaria</taxon>
        <taxon>Atherinomorphae</taxon>
        <taxon>Atheriniformes</taxon>
        <taxon>Atherinopsidae</taxon>
        <taxon>Menidiinae</taxon>
        <taxon>Menidia</taxon>
    </lineage>
</organism>
<feature type="transmembrane region" description="Helical" evidence="10">
    <location>
        <begin position="2991"/>
        <end position="3015"/>
    </location>
</feature>
<dbReference type="EMBL" id="CAJRST010010001">
    <property type="protein sequence ID" value="CAG5909761.1"/>
    <property type="molecule type" value="Genomic_DNA"/>
</dbReference>
<dbReference type="Pfam" id="PF02010">
    <property type="entry name" value="REJ"/>
    <property type="match status" value="1"/>
</dbReference>
<feature type="transmembrane region" description="Helical" evidence="10">
    <location>
        <begin position="2913"/>
        <end position="2936"/>
    </location>
</feature>
<feature type="compositionally biased region" description="Low complexity" evidence="9">
    <location>
        <begin position="1716"/>
        <end position="1728"/>
    </location>
</feature>
<dbReference type="InterPro" id="IPR013783">
    <property type="entry name" value="Ig-like_fold"/>
</dbReference>
<keyword evidence="15" id="KW-1185">Reference proteome</keyword>
<dbReference type="PRINTS" id="PR00500">
    <property type="entry name" value="POLYCYSTIN1"/>
</dbReference>
<evidence type="ECO:0000256" key="8">
    <source>
        <dbReference type="PROSITE-ProRule" id="PRU00152"/>
    </source>
</evidence>
<dbReference type="GO" id="GO:0005929">
    <property type="term" value="C:cilium"/>
    <property type="evidence" value="ECO:0007669"/>
    <property type="project" value="UniProtKB-ARBA"/>
</dbReference>
<feature type="compositionally biased region" description="Low complexity" evidence="9">
    <location>
        <begin position="2431"/>
        <end position="2440"/>
    </location>
</feature>
<feature type="region of interest" description="Disordered" evidence="9">
    <location>
        <begin position="1806"/>
        <end position="1826"/>
    </location>
</feature>
<evidence type="ECO:0000256" key="6">
    <source>
        <dbReference type="ARBA" id="ARBA00023136"/>
    </source>
</evidence>
<dbReference type="PROSITE" id="PS50093">
    <property type="entry name" value="PKD"/>
    <property type="match status" value="5"/>
</dbReference>
<dbReference type="Proteomes" id="UP000677803">
    <property type="component" value="Unassembled WGS sequence"/>
</dbReference>
<evidence type="ECO:0000256" key="10">
    <source>
        <dbReference type="SAM" id="Phobius"/>
    </source>
</evidence>
<feature type="region of interest" description="Disordered" evidence="9">
    <location>
        <begin position="3346"/>
        <end position="3370"/>
    </location>
</feature>
<evidence type="ECO:0000259" key="12">
    <source>
        <dbReference type="PROSITE" id="PS50095"/>
    </source>
</evidence>
<feature type="domain" description="PKD" evidence="11">
    <location>
        <begin position="396"/>
        <end position="455"/>
    </location>
</feature>
<dbReference type="InterPro" id="IPR036392">
    <property type="entry name" value="PLAT/LH2_dom_sf"/>
</dbReference>
<evidence type="ECO:0000259" key="13">
    <source>
        <dbReference type="PROSITE" id="PS51111"/>
    </source>
</evidence>
<feature type="transmembrane region" description="Helical" evidence="10">
    <location>
        <begin position="3036"/>
        <end position="3059"/>
    </location>
</feature>
<protein>
    <submittedName>
        <fullName evidence="14">(Atlantic silverside) hypothetical protein</fullName>
    </submittedName>
</protein>
<dbReference type="Gene3D" id="2.60.60.20">
    <property type="entry name" value="PLAT/LH2 domain"/>
    <property type="match status" value="1"/>
</dbReference>
<evidence type="ECO:0000256" key="3">
    <source>
        <dbReference type="ARBA" id="ARBA00022692"/>
    </source>
</evidence>
<gene>
    <name evidence="14" type="ORF">MMEN_LOCUS9801</name>
</gene>
<dbReference type="InterPro" id="IPR022409">
    <property type="entry name" value="PKD/Chitinase_dom"/>
</dbReference>
<dbReference type="PROSITE" id="PS50095">
    <property type="entry name" value="PLAT"/>
    <property type="match status" value="1"/>
</dbReference>
<sequence>DYIIHVQVYNQFGNAATSVKIHTLPRLSSLIISSSTLKPLVGGTVQVEASVEPSASGIQYTWDFDDGSAAVGGPEPKTSHTFASAGVYNITVWASNAVTSLTASLLVVVTEEISGLSVTYSGPTEAGSPTVFRATVASGTSLLWSYDFGDGSCQENVTHGLVSHIYTLSGNYSVGVTVSNSVSQAHKNIAIEVYTLVLSGVLPDDCVLSGEEVQLTAIVNGNISALTFYWGFEEDSSSIVVAGRSTVLHVFPNQGIFHVDLTVRSSVSAVSFRTSICVESPITDVSVQPSKDVVAVGEEVCITVSVPPKNATGYQFRWSVASTGHATTTATSQRCFFFKNDGVEEVSVTASNKVSNKTATVEVTVQKPVSPLYIEHNVDTLAVNTSVSFWVAGGVGSNVSLLWDFGDRSPVEQRENVSHVFTSTGKFNVTAKALNAVSRASATITVEVLPLVSDLSLYTSHPHAVVGEEILFTAYSSAISTSDCYWDVQGVTTTKHGTGSFPFTFSKPGRYQVRVMVQNRVSKKEADLLIEAFERIEGLQIECQSLSNEKYIPTQEESLLSASVTKGSNITYHWLITQSGTQRQIRDDGKLFRIMVPTPGRTSVQLTAFNILGEATTSVSLVAVERATGARITTPSITVALGKAINISVSVDTGSHLQYLWYVGDDASPLLTRTPFVLYTFKNLGHSLVRVSVQNGLSKSNNSKLFLILEEIREVDFVICGKKHPFFVNASTPLLFKGLAHKGNDLHWDWEVRLAKETVFTSISPTFSLSLPQAGVYLVLLNVSNEISWQVVSHSVTVQEAIGGLMLNVTKTSFCTDEQVMIIPVTSKGSNVSFVMTFQNKEWIQSWDNFDSQLNISSLPVGPHLVTVKAMNQVSDAEISTNILVSESIRGLRLVNCCTAMLEAFKEVQFKAEVPRGFHANYTWEFNMEESPVAWLMGQEVTFTPPESGLLTIRVNASNGVCSQTVNDTVTIEWPIKTVKLVCHAQRVFVGHEFGLSAAVNGGSNVRYLWDFGDTTQLFDSSVANHTYDSKGKYSIVVKAFNNVSVAYTQMQVDVEELLCSNPKASLVQSQSTIFRSRPSFFEASVDLNCSAYKTKYHWEIFRESCSTKGNKVKLRSQQNGASPLFVLPKHALSVGCYCLVFMVSFEGTPLMAQQRTNVTVVHSPLVAVIDGGSHRLWSSRSSLLLDGSESHDPDVEPGVEDTLQYRWAYSVLNSTHSSHLSEPIGSVSRKMTLDGNQLQPDSIYVFILTVHKKGRRHVSVNQTVTVTAAAVLPVTVKCVSCSVISSVQHSSYSPVILAGQCKHCDDRVQYKWTAEDHNGLALDLNDVTTSTGRLSPNLVVPSGVLQPGRSYSFILNVSLPGSPLQGSARLTVRTMRLPPEGLCDLRPETDIRLLETMVTYNCSGWQDNDGGGSQLIYTFRVALCQASTAACHSLTLYRGTRSTFSTLVPVGSLRHQTNTSVITVTLLIEDHLGTKFIALNRTLTVTNPPSDKAASLWLKDRIRTDLWTLVQHGNPQEIIPYSIALSSKLNQVEYKMTPEELVEQREIRRNVTQALASLPLSSFEDVDQLSSALRLSVAVPSELPSETCQRGVLEAVGEMIHVMGQQTSHADLPEDTGRNILSVIGSMLAAASEAAGDSSSNSPYHRTLRAAAEITLLALGHAGALMHTLMRSRVPGEASLSLSTDYIRTVGFLGDPLDLPCTRPSDRSSGHRVAPSGSSSPEGSESPLQCQFLIPTSLSALLKNQSSEVVQVLYDVDKALHSNPLLTAASPPISTTVVAMELSTPQGQPISIQDLNPHDAIRVTLPNRTPPTQGAGRGGGRASEAENGTCLTVPLPTRGQLNFTVKPLDDLEVNAGLFISFNFSLAPGAAPVSLGHIKAEVIADVPGTNASQDSLVREWALSLPALTPFSEETIFLSPLMGGTYRLLSVNLTSSLVDGGPVQVSACVFSSLCQYYSVREGRWSRDGLLPLEGTTLHTAHCLTRHLTMFGASVFVHPGAVVLLPPAGPVRNVVAGIVCAVLVLLHLLVGLVAHKLDHLDSLRLSQVPLCGRPGLYHYRVLVKTGWRPGAGTTAHVGISLHGMNKSGSRHLQQDGAFQRGGLDQFQVETDDNLGEIWKIRIWHDNTGLDPSWYVQHVVVWDSQTDHMFFFLLDDWLSVENQRSSTVEREVLASCPEELTEFGRVLTSQLIFGMVGRHLWLWLWGQRTHSCFTRAQRVWSCALLLHLYLALGALWYGAVSFEGHRITESSHSIVNGEMVAVGMGIALLVFPLQCFLCFLFERTHGQVTVEMSVPPSPVCHSVEMDVCLSQSDIPNPSYLSLPDSSGLLHDSPSSLLESKALDSSILDFWAASGLVPQRDEAYEEDGVKSWPSSDSLVDGPAGSCPVTLTPEPCRASPVQGPTHQLRRKKALMQLHLALPASGVSSAAPPPSPCSNSLPRNSSYDSSVQPGQMFLHVNPKPVPIHNRNMSTLLTLSEEDLLMSIAAAEDTSDAINSNSDSGRDSPRTTSSFSATQSTSWSSWSEEQSEDNSLNKAKLSQPVPPSIPPIQAEKLSECSSVLSVESVASTFLPGSVDSSVHSTSTTHLGVARAQPSWLLPPWALCVIYPVVAVLLGACLAVVGLYGSLFSKTVLFMWLVSALSALFTSVVLLEPLKATLWRPVDPEVEERLAQDTTVVRARGEPGGKVRPPCGFGLLQAREEARKVRALRILMRVGMRDERSAVVLSSEACGLVFNRPFAASPQHCVGQLLFLLLVLMENHQDRWEQRQGGLLLSAVRQQLRTAPTGSPNLTSLRDWSDAELWIGHTLVPHLHQNPGLRLAGLPRLHFRHALGLLEEVFLGNSSEATLGLLAGTQLADKSRRQFTTLAIDFTHYHRETGLFICVSVGLKLTRTQGVTSLLSIHPLFIPSSSSGMEFPVALAILLLISALFIVFGELWSVVVERAQYVHRCHHWLQLLMALLSMATATLQLCSLSLSSSCVSELKIKPDNFIDFHEAASLAVRFSQCAAVLLSLLVLKLLGTLRFVRRWVIIGRVLRRAWRELLAAAVLLLLLLMLCTHLGNMLFSQTVEGFLSGEEAGVSVLSILRSRTVLQKLCRVHPVLGPLYGLLLMGGSVFLFTKLCGAVLLHTYREEQDGLFHPTIGPQDYEMVEFFIKRLKLWMGITKAKQFRHRVTFEGMNIPPSRSSRDSCFSILSSTLPSSRSSSFSSSPSLPQQLPFDTSFISDDLPVSSPRFEVQSYLDNLDPVIDDLLLRFDRVNQLTEDIHDLEIQLEEAQSRRRKRRMSTREKREGILVELEKPKELDEDRTKEVRHRKVGILHPRPQNSVTSLFPISSSPSQSCVFPRVRNSYSESESLPAQQPIYSESSSQAASPQSGICGLNMSSTGFGWIPRRRAWHSGSSHSADVAQRPFRPSGDTLCKGGEEHFELTNARPRSEEGLRGCICDGLPPKRKAWISEGLETEED</sequence>
<dbReference type="InterPro" id="IPR002859">
    <property type="entry name" value="PKD/REJ-like"/>
</dbReference>
<evidence type="ECO:0000256" key="2">
    <source>
        <dbReference type="ARBA" id="ARBA00007200"/>
    </source>
</evidence>
<evidence type="ECO:0000256" key="1">
    <source>
        <dbReference type="ARBA" id="ARBA00004141"/>
    </source>
</evidence>
<dbReference type="GO" id="GO:0006816">
    <property type="term" value="P:calcium ion transport"/>
    <property type="evidence" value="ECO:0007669"/>
    <property type="project" value="TreeGrafter"/>
</dbReference>
<dbReference type="SUPFAM" id="SSF49299">
    <property type="entry name" value="PKD domain"/>
    <property type="match status" value="7"/>
</dbReference>
<dbReference type="SMART" id="SM00089">
    <property type="entry name" value="PKD"/>
    <property type="match status" value="9"/>
</dbReference>
<dbReference type="SUPFAM" id="SSF49723">
    <property type="entry name" value="Lipase/lipooxygenase domain (PLAT/LH2 domain)"/>
    <property type="match status" value="1"/>
</dbReference>
<feature type="compositionally biased region" description="Polar residues" evidence="9">
    <location>
        <begin position="3346"/>
        <end position="3356"/>
    </location>
</feature>
<dbReference type="InterPro" id="IPR000434">
    <property type="entry name" value="PC1"/>
</dbReference>
<dbReference type="Pfam" id="PF01477">
    <property type="entry name" value="PLAT"/>
    <property type="match status" value="1"/>
</dbReference>
<comment type="caution">
    <text evidence="14">The sequence shown here is derived from an EMBL/GenBank/DDBJ whole genome shotgun (WGS) entry which is preliminary data.</text>
</comment>
<keyword evidence="5 10" id="KW-1133">Transmembrane helix</keyword>
<evidence type="ECO:0000256" key="5">
    <source>
        <dbReference type="ARBA" id="ARBA00022989"/>
    </source>
</evidence>
<feature type="domain" description="PLAT" evidence="12">
    <location>
        <begin position="2055"/>
        <end position="2169"/>
    </location>
</feature>
<feature type="transmembrane region" description="Helical" evidence="10">
    <location>
        <begin position="2012"/>
        <end position="2032"/>
    </location>
</feature>
<dbReference type="InterPro" id="IPR001024">
    <property type="entry name" value="PLAT/LH2_dom"/>
</dbReference>
<keyword evidence="6 10" id="KW-0472">Membrane</keyword>
<evidence type="ECO:0000256" key="9">
    <source>
        <dbReference type="SAM" id="MobiDB-lite"/>
    </source>
</evidence>
<dbReference type="Pfam" id="PF00801">
    <property type="entry name" value="PKD"/>
    <property type="match status" value="8"/>
</dbReference>
<dbReference type="InterPro" id="IPR013122">
    <property type="entry name" value="PKD1_2_channel"/>
</dbReference>
<feature type="transmembrane region" description="Helical" evidence="10">
    <location>
        <begin position="3099"/>
        <end position="3121"/>
    </location>
</feature>
<dbReference type="SMART" id="SM00308">
    <property type="entry name" value="LH2"/>
    <property type="match status" value="1"/>
</dbReference>
<feature type="domain" description="PKD" evidence="11">
    <location>
        <begin position="46"/>
        <end position="116"/>
    </location>
</feature>
<dbReference type="PANTHER" id="PTHR46730">
    <property type="entry name" value="POLYCYSTIN-1"/>
    <property type="match status" value="1"/>
</dbReference>
<dbReference type="CDD" id="cd00146">
    <property type="entry name" value="PKD"/>
    <property type="match status" value="4"/>
</dbReference>
<feature type="non-terminal residue" evidence="14">
    <location>
        <position position="1"/>
    </location>
</feature>
<keyword evidence="4" id="KW-0677">Repeat</keyword>
<evidence type="ECO:0000313" key="14">
    <source>
        <dbReference type="EMBL" id="CAG5909761.1"/>
    </source>
</evidence>
<feature type="transmembrane region" description="Helical" evidence="10">
    <location>
        <begin position="2948"/>
        <end position="2971"/>
    </location>
</feature>
<keyword evidence="3 10" id="KW-0812">Transmembrane</keyword>
<dbReference type="GO" id="GO:0005886">
    <property type="term" value="C:plasma membrane"/>
    <property type="evidence" value="ECO:0007669"/>
    <property type="project" value="TreeGrafter"/>
</dbReference>
<evidence type="ECO:0000313" key="15">
    <source>
        <dbReference type="Proteomes" id="UP000677803"/>
    </source>
</evidence>
<dbReference type="Gene3D" id="2.60.40.10">
    <property type="entry name" value="Immunoglobulins"/>
    <property type="match status" value="5"/>
</dbReference>
<feature type="transmembrane region" description="Helical" evidence="10">
    <location>
        <begin position="2216"/>
        <end position="2236"/>
    </location>
</feature>
<feature type="domain" description="REJ" evidence="13">
    <location>
        <begin position="1060"/>
        <end position="1760"/>
    </location>
</feature>
<accession>A0A8S4B8F2</accession>
<feature type="transmembrane region" description="Helical" evidence="10">
    <location>
        <begin position="2256"/>
        <end position="2278"/>
    </location>
</feature>
<feature type="domain" description="PKD" evidence="11">
    <location>
        <begin position="138"/>
        <end position="193"/>
    </location>
</feature>
<feature type="region of interest" description="Disordered" evidence="9">
    <location>
        <begin position="2489"/>
        <end position="2539"/>
    </location>
</feature>
<comment type="caution">
    <text evidence="8">Lacks conserved residue(s) required for the propagation of feature annotation.</text>
</comment>
<dbReference type="Pfam" id="PF08016">
    <property type="entry name" value="PKD_channel"/>
    <property type="match status" value="1"/>
</dbReference>
<feature type="region of interest" description="Disordered" evidence="9">
    <location>
        <begin position="1702"/>
        <end position="1728"/>
    </location>
</feature>
<feature type="compositionally biased region" description="Low complexity" evidence="9">
    <location>
        <begin position="3357"/>
        <end position="3368"/>
    </location>
</feature>
<dbReference type="InterPro" id="IPR042060">
    <property type="entry name" value="PLAT_polycystin1"/>
</dbReference>
<dbReference type="InterPro" id="IPR014010">
    <property type="entry name" value="REJ_dom"/>
</dbReference>
<feature type="non-terminal residue" evidence="14">
    <location>
        <position position="3457"/>
    </location>
</feature>
<proteinExistence type="inferred from homology"/>
<dbReference type="Gene3D" id="2.60.40.1080">
    <property type="match status" value="1"/>
</dbReference>
<feature type="region of interest" description="Disordered" evidence="9">
    <location>
        <begin position="2419"/>
        <end position="2460"/>
    </location>
</feature>
<evidence type="ECO:0000259" key="11">
    <source>
        <dbReference type="PROSITE" id="PS50093"/>
    </source>
</evidence>
<keyword evidence="7" id="KW-0325">Glycoprotein</keyword>
<dbReference type="PROSITE" id="PS51111">
    <property type="entry name" value="REJ"/>
    <property type="match status" value="1"/>
</dbReference>
<reference evidence="14" key="1">
    <citation type="submission" date="2021-05" db="EMBL/GenBank/DDBJ databases">
        <authorList>
            <person name="Tigano A."/>
        </authorList>
    </citation>
    <scope>NUCLEOTIDE SEQUENCE</scope>
</reference>
<name>A0A8S4B8F2_9TELE</name>
<evidence type="ECO:0000256" key="4">
    <source>
        <dbReference type="ARBA" id="ARBA00022737"/>
    </source>
</evidence>
<dbReference type="CDD" id="cd01752">
    <property type="entry name" value="PLAT_polycystin"/>
    <property type="match status" value="1"/>
</dbReference>
<dbReference type="PANTHER" id="PTHR46730:SF2">
    <property type="entry name" value="POLYCYSTIN-1 ISOFORM X1"/>
    <property type="match status" value="1"/>
</dbReference>
<feature type="transmembrane region" description="Helical" evidence="10">
    <location>
        <begin position="2597"/>
        <end position="2623"/>
    </location>
</feature>
<evidence type="ECO:0000256" key="7">
    <source>
        <dbReference type="ARBA" id="ARBA00023180"/>
    </source>
</evidence>
<dbReference type="GO" id="GO:0005261">
    <property type="term" value="F:monoatomic cation channel activity"/>
    <property type="evidence" value="ECO:0007669"/>
    <property type="project" value="TreeGrafter"/>
</dbReference>